<keyword evidence="7" id="KW-1015">Disulfide bond</keyword>
<dbReference type="RefSeq" id="XP_036358616.1">
    <property type="nucleotide sequence ID" value="XM_036502723.1"/>
</dbReference>
<feature type="transmembrane region" description="Helical" evidence="12">
    <location>
        <begin position="581"/>
        <end position="601"/>
    </location>
</feature>
<evidence type="ECO:0000313" key="19">
    <source>
        <dbReference type="RefSeq" id="XP_036358621.1"/>
    </source>
</evidence>
<dbReference type="GO" id="GO:0005886">
    <property type="term" value="C:plasma membrane"/>
    <property type="evidence" value="ECO:0007669"/>
    <property type="project" value="UniProtKB-SubCell"/>
</dbReference>
<comment type="similarity">
    <text evidence="10">Belongs to the G-protein coupled receptor 1 family.</text>
</comment>
<feature type="region of interest" description="Disordered" evidence="11">
    <location>
        <begin position="510"/>
        <end position="531"/>
    </location>
</feature>
<dbReference type="AlphaFoldDB" id="A0A7E6ETG5"/>
<feature type="transmembrane region" description="Helical" evidence="12">
    <location>
        <begin position="216"/>
        <end position="237"/>
    </location>
</feature>
<feature type="compositionally biased region" description="Acidic residues" evidence="11">
    <location>
        <begin position="401"/>
        <end position="413"/>
    </location>
</feature>
<evidence type="ECO:0000313" key="17">
    <source>
        <dbReference type="RefSeq" id="XP_036358619.1"/>
    </source>
</evidence>
<dbReference type="Gene3D" id="1.20.1070.10">
    <property type="entry name" value="Rhodopsin 7-helix transmembrane proteins"/>
    <property type="match status" value="2"/>
</dbReference>
<dbReference type="RefSeq" id="XP_036358619.1">
    <property type="nucleotide sequence ID" value="XM_036502726.1"/>
</dbReference>
<dbReference type="GO" id="GO:0004930">
    <property type="term" value="F:G protein-coupled receptor activity"/>
    <property type="evidence" value="ECO:0007669"/>
    <property type="project" value="UniProtKB-KW"/>
</dbReference>
<evidence type="ECO:0000256" key="3">
    <source>
        <dbReference type="ARBA" id="ARBA00022692"/>
    </source>
</evidence>
<dbReference type="GO" id="GO:0045202">
    <property type="term" value="C:synapse"/>
    <property type="evidence" value="ECO:0007669"/>
    <property type="project" value="GOC"/>
</dbReference>
<dbReference type="PANTHER" id="PTHR24248">
    <property type="entry name" value="ADRENERGIC RECEPTOR-RELATED G-PROTEIN COUPLED RECEPTOR"/>
    <property type="match status" value="1"/>
</dbReference>
<keyword evidence="6 12" id="KW-0472">Membrane</keyword>
<keyword evidence="8 10" id="KW-0675">Receptor</keyword>
<evidence type="ECO:0000256" key="10">
    <source>
        <dbReference type="RuleBase" id="RU000688"/>
    </source>
</evidence>
<feature type="transmembrane region" description="Helical" evidence="12">
    <location>
        <begin position="258"/>
        <end position="278"/>
    </location>
</feature>
<dbReference type="SMART" id="SM01381">
    <property type="entry name" value="7TM_GPCR_Srsx"/>
    <property type="match status" value="1"/>
</dbReference>
<evidence type="ECO:0000313" key="16">
    <source>
        <dbReference type="RefSeq" id="XP_036358618.1"/>
    </source>
</evidence>
<dbReference type="InterPro" id="IPR000276">
    <property type="entry name" value="GPCR_Rhodpsn"/>
</dbReference>
<feature type="transmembrane region" description="Helical" evidence="12">
    <location>
        <begin position="298"/>
        <end position="321"/>
    </location>
</feature>
<proteinExistence type="inferred from homology"/>
<feature type="transmembrane region" description="Helical" evidence="12">
    <location>
        <begin position="143"/>
        <end position="167"/>
    </location>
</feature>
<evidence type="ECO:0000256" key="4">
    <source>
        <dbReference type="ARBA" id="ARBA00022989"/>
    </source>
</evidence>
<keyword evidence="3 10" id="KW-0812">Transmembrane</keyword>
<reference evidence="15 16" key="1">
    <citation type="submission" date="2025-08" db="UniProtKB">
        <authorList>
            <consortium name="RefSeq"/>
        </authorList>
    </citation>
    <scope>IDENTIFICATION</scope>
</reference>
<name>A0A7E6ETG5_9MOLL</name>
<feature type="transmembrane region" description="Helical" evidence="12">
    <location>
        <begin position="179"/>
        <end position="201"/>
    </location>
</feature>
<dbReference type="GO" id="GO:0001591">
    <property type="term" value="F:dopamine neurotransmitter receptor activity, coupled via Gi/Go"/>
    <property type="evidence" value="ECO:0007669"/>
    <property type="project" value="TreeGrafter"/>
</dbReference>
<evidence type="ECO:0000256" key="9">
    <source>
        <dbReference type="ARBA" id="ARBA00023224"/>
    </source>
</evidence>
<feature type="transmembrane region" description="Helical" evidence="12">
    <location>
        <begin position="621"/>
        <end position="644"/>
    </location>
</feature>
<evidence type="ECO:0000256" key="8">
    <source>
        <dbReference type="ARBA" id="ARBA00023170"/>
    </source>
</evidence>
<accession>A0A7E6ETG5</accession>
<dbReference type="SUPFAM" id="SSF81321">
    <property type="entry name" value="Family A G protein-coupled receptor-like"/>
    <property type="match status" value="2"/>
</dbReference>
<keyword evidence="4 12" id="KW-1133">Transmembrane helix</keyword>
<keyword evidence="5 10" id="KW-0297">G-protein coupled receptor</keyword>
<dbReference type="RefSeq" id="XP_036358618.1">
    <property type="nucleotide sequence ID" value="XM_036502725.1"/>
</dbReference>
<dbReference type="PRINTS" id="PR00237">
    <property type="entry name" value="GPCRRHODOPSN"/>
</dbReference>
<dbReference type="InterPro" id="IPR017452">
    <property type="entry name" value="GPCR_Rhodpsn_7TM"/>
</dbReference>
<protein>
    <submittedName>
        <fullName evidence="15 16">D(3) dopamine receptor-like</fullName>
    </submittedName>
</protein>
<evidence type="ECO:0000256" key="6">
    <source>
        <dbReference type="ARBA" id="ARBA00023136"/>
    </source>
</evidence>
<dbReference type="Pfam" id="PF00001">
    <property type="entry name" value="7tm_1"/>
    <property type="match status" value="2"/>
</dbReference>
<evidence type="ECO:0000256" key="2">
    <source>
        <dbReference type="ARBA" id="ARBA00022475"/>
    </source>
</evidence>
<keyword evidence="14" id="KW-1185">Reference proteome</keyword>
<evidence type="ECO:0000313" key="15">
    <source>
        <dbReference type="RefSeq" id="XP_036358616.1"/>
    </source>
</evidence>
<evidence type="ECO:0000256" key="1">
    <source>
        <dbReference type="ARBA" id="ARBA00004651"/>
    </source>
</evidence>
<evidence type="ECO:0000256" key="12">
    <source>
        <dbReference type="SAM" id="Phobius"/>
    </source>
</evidence>
<feature type="region of interest" description="Disordered" evidence="11">
    <location>
        <begin position="401"/>
        <end position="430"/>
    </location>
</feature>
<dbReference type="Proteomes" id="UP000515154">
    <property type="component" value="Linkage group LG5"/>
</dbReference>
<comment type="subcellular location">
    <subcellularLocation>
        <location evidence="1">Cell membrane</location>
        <topology evidence="1">Multi-pass membrane protein</topology>
    </subcellularLocation>
</comment>
<dbReference type="PROSITE" id="PS00237">
    <property type="entry name" value="G_PROTEIN_RECEP_F1_1"/>
    <property type="match status" value="1"/>
</dbReference>
<organism evidence="14 16">
    <name type="scientific">Octopus sinensis</name>
    <name type="common">East Asian common octopus</name>
    <dbReference type="NCBI Taxonomy" id="2607531"/>
    <lineage>
        <taxon>Eukaryota</taxon>
        <taxon>Metazoa</taxon>
        <taxon>Spiralia</taxon>
        <taxon>Lophotrochozoa</taxon>
        <taxon>Mollusca</taxon>
        <taxon>Cephalopoda</taxon>
        <taxon>Coleoidea</taxon>
        <taxon>Octopodiformes</taxon>
        <taxon>Octopoda</taxon>
        <taxon>Incirrata</taxon>
        <taxon>Octopodidae</taxon>
        <taxon>Octopus</taxon>
    </lineage>
</organism>
<gene>
    <name evidence="15 16 17 18 19" type="primary">LOC115212179</name>
</gene>
<evidence type="ECO:0000313" key="18">
    <source>
        <dbReference type="RefSeq" id="XP_036358620.1"/>
    </source>
</evidence>
<dbReference type="PANTHER" id="PTHR24248:SF125">
    <property type="entry name" value="DOPAMINE D2-LIKE RECEPTOR"/>
    <property type="match status" value="1"/>
</dbReference>
<evidence type="ECO:0000256" key="5">
    <source>
        <dbReference type="ARBA" id="ARBA00023040"/>
    </source>
</evidence>
<dbReference type="FunFam" id="1.20.1070.10:FF:000523">
    <property type="entry name" value="5-hydroxytryptamine receptor 2B"/>
    <property type="match status" value="1"/>
</dbReference>
<keyword evidence="2" id="KW-1003">Cell membrane</keyword>
<dbReference type="RefSeq" id="XP_036358620.1">
    <property type="nucleotide sequence ID" value="XM_036502727.1"/>
</dbReference>
<evidence type="ECO:0000259" key="13">
    <source>
        <dbReference type="PROSITE" id="PS50262"/>
    </source>
</evidence>
<evidence type="ECO:0000256" key="11">
    <source>
        <dbReference type="SAM" id="MobiDB-lite"/>
    </source>
</evidence>
<dbReference type="PROSITE" id="PS50262">
    <property type="entry name" value="G_PROTEIN_RECEP_F1_2"/>
    <property type="match status" value="1"/>
</dbReference>
<dbReference type="KEGG" id="osn:115212179"/>
<evidence type="ECO:0000256" key="7">
    <source>
        <dbReference type="ARBA" id="ARBA00023157"/>
    </source>
</evidence>
<sequence>MDFYKTSSVQTLTTKMATVTYNGGSKLLEKLFAPSDNKEPETPPSPDFFEGLLGTDPVDILSGVGESPRRHVHDANGIPGNHVSTTNLSTLHNSSAVSNASSMTTDSLVIYNDSIWFCDWNDSICWNSTYNEFASSEEAALKYWKLILAVFPLLTVFGNVLVVMSVYRERSLKCATNYFICSLALADLLVAVTVMPGAVYYEVVERWTLSDQLCDAWVASDVMYCTASILNLTAISVDRFIAVTQPIKYSKHKNSKRVYIMIMLVWLISIAIAAPIALGVNYSDKRRQFVCAFFNSDFLIYSSMGSFYIPSIVMIFLYWRIYRVLMLRSRKVRERKAKQKLEREALANVIENKATTSKLDNDDARLNMKASESSNNVGRGRLKTAKDEVLVNTAACNDAGLNDDDYEDNLDDDSGQKSTPSSELKDHVIENSNMTEYTGCMMLNDVNNERTSLKKDGVQDYASPANVEIETQFDVATSTTTTTTTTNTSSAAAAAAVAAAAAAAAAAANPVTPTDVASSTPPKNLLSPPKQKFAGLNKRGGSAKKKYASKFNFHKKEVKVKKESHTSKNAMRKEKKATKTLAIVLGVFLFCWWPFFTINIINAICLRNDLKHVAACTLDPILFGVFTWLGYINSFINPVIYTIFNPDFRKSFRKILTEPCHA</sequence>
<dbReference type="RefSeq" id="XP_036358621.1">
    <property type="nucleotide sequence ID" value="XM_036502728.1"/>
</dbReference>
<evidence type="ECO:0000313" key="14">
    <source>
        <dbReference type="Proteomes" id="UP000515154"/>
    </source>
</evidence>
<feature type="domain" description="G-protein coupled receptors family 1 profile" evidence="13">
    <location>
        <begin position="158"/>
        <end position="641"/>
    </location>
</feature>
<keyword evidence="9 10" id="KW-0807">Transducer</keyword>